<evidence type="ECO:0000256" key="18">
    <source>
        <dbReference type="ARBA" id="ARBA00023157"/>
    </source>
</evidence>
<evidence type="ECO:0000256" key="16">
    <source>
        <dbReference type="ARBA" id="ARBA00023014"/>
    </source>
</evidence>
<dbReference type="InterPro" id="IPR017941">
    <property type="entry name" value="Rieske_2Fe-2S"/>
</dbReference>
<evidence type="ECO:0000256" key="19">
    <source>
        <dbReference type="ARBA" id="ARBA00029351"/>
    </source>
</evidence>
<dbReference type="NCBIfam" id="TIGR01416">
    <property type="entry name" value="Rieske_proteo"/>
    <property type="match status" value="1"/>
</dbReference>
<keyword evidence="9" id="KW-0812">Transmembrane</keyword>
<comment type="subcellular location">
    <subcellularLocation>
        <location evidence="2">Cell membrane</location>
        <topology evidence="2">Single-pass membrane protein</topology>
    </subcellularLocation>
</comment>
<dbReference type="InterPro" id="IPR005805">
    <property type="entry name" value="Rieske_Fe-S_prot_C"/>
</dbReference>
<dbReference type="Gene3D" id="2.102.10.10">
    <property type="entry name" value="Rieske [2Fe-2S] iron-sulphur domain"/>
    <property type="match status" value="1"/>
</dbReference>
<dbReference type="OrthoDB" id="9767869at2"/>
<dbReference type="InterPro" id="IPR006317">
    <property type="entry name" value="Ubiquinol_cyt_c_Rdtase_Fe-S-su"/>
</dbReference>
<keyword evidence="10" id="KW-0001">2Fe-2S</keyword>
<evidence type="ECO:0000256" key="17">
    <source>
        <dbReference type="ARBA" id="ARBA00023136"/>
    </source>
</evidence>
<evidence type="ECO:0000256" key="10">
    <source>
        <dbReference type="ARBA" id="ARBA00022714"/>
    </source>
</evidence>
<evidence type="ECO:0000256" key="20">
    <source>
        <dbReference type="RuleBase" id="RU004494"/>
    </source>
</evidence>
<dbReference type="AlphaFoldDB" id="D6CV34"/>
<evidence type="ECO:0000256" key="2">
    <source>
        <dbReference type="ARBA" id="ARBA00004162"/>
    </source>
</evidence>
<evidence type="ECO:0000256" key="11">
    <source>
        <dbReference type="ARBA" id="ARBA00022723"/>
    </source>
</evidence>
<dbReference type="GO" id="GO:0005886">
    <property type="term" value="C:plasma membrane"/>
    <property type="evidence" value="ECO:0007669"/>
    <property type="project" value="UniProtKB-SubCell"/>
</dbReference>
<dbReference type="Pfam" id="PF00355">
    <property type="entry name" value="Rieske"/>
    <property type="match status" value="1"/>
</dbReference>
<organism evidence="23 24">
    <name type="scientific">Thiomonas arsenitoxydans (strain DSM 22701 / CIP 110005 / 3As)</name>
    <dbReference type="NCBI Taxonomy" id="426114"/>
    <lineage>
        <taxon>Bacteria</taxon>
        <taxon>Pseudomonadati</taxon>
        <taxon>Pseudomonadota</taxon>
        <taxon>Betaproteobacteria</taxon>
        <taxon>Burkholderiales</taxon>
        <taxon>Thiomonas</taxon>
    </lineage>
</organism>
<dbReference type="InterPro" id="IPR014349">
    <property type="entry name" value="Rieske_Fe-S_prot"/>
</dbReference>
<keyword evidence="7 20" id="KW-0813">Transport</keyword>
<evidence type="ECO:0000259" key="22">
    <source>
        <dbReference type="PROSITE" id="PS51296"/>
    </source>
</evidence>
<dbReference type="InterPro" id="IPR036922">
    <property type="entry name" value="Rieske_2Fe-2S_sf"/>
</dbReference>
<evidence type="ECO:0000256" key="6">
    <source>
        <dbReference type="ARBA" id="ARBA00019816"/>
    </source>
</evidence>
<dbReference type="Proteomes" id="UP000002372">
    <property type="component" value="Chromosome"/>
</dbReference>
<feature type="domain" description="Rieske" evidence="22">
    <location>
        <begin position="115"/>
        <end position="195"/>
    </location>
</feature>
<sequence>MRHLSRSTDMDSKRRTWLIATGCAGCVAAGGAAVPFVDSLAPSAKARAEGGPVDVDISSLRPSEKMTVLWRGQPVWILHRTPAMLESLNETQPLVADPDSKRTAFPTPAWAQTQWRSIKKEYLVVVGICTHLGCSPVDRFTPGPQPSLPSDWDGGFLCPCHGSMFDLAGRVFKNMPAPDNLVVPPYMYVTDAKVRIGEHEKA</sequence>
<dbReference type="KEGG" id="thi:THI_2529"/>
<comment type="miscellaneous">
    <text evidence="20">The Rieske protein is a high potential 2Fe-2S protein.</text>
</comment>
<dbReference type="GO" id="GO:0051537">
    <property type="term" value="F:2 iron, 2 sulfur cluster binding"/>
    <property type="evidence" value="ECO:0007669"/>
    <property type="project" value="UniProtKB-KW"/>
</dbReference>
<proteinExistence type="inferred from homology"/>
<comment type="cofactor">
    <cofactor evidence="20">
        <name>[2Fe-2S] cluster</name>
        <dbReference type="ChEBI" id="CHEBI:190135"/>
    </cofactor>
    <text evidence="20">Binds 1 [2Fe-2S] cluster per subunit.</text>
</comment>
<evidence type="ECO:0000256" key="1">
    <source>
        <dbReference type="ARBA" id="ARBA00002444"/>
    </source>
</evidence>
<protein>
    <recommendedName>
        <fullName evidence="6 20">Ubiquinol-cytochrome c reductase iron-sulfur subunit</fullName>
        <ecNumber evidence="5 20">7.1.1.8</ecNumber>
    </recommendedName>
</protein>
<comment type="function">
    <text evidence="1">Component of the ubiquinol-cytochrome c reductase complex (complex III or cytochrome b-c1 complex), which is a respiratory chain that generates an electrochemical potential coupled to ATP synthesis.</text>
</comment>
<dbReference type="Gene3D" id="1.20.5.510">
    <property type="entry name" value="Single helix bin"/>
    <property type="match status" value="1"/>
</dbReference>
<dbReference type="eggNOG" id="COG0723">
    <property type="taxonomic scope" value="Bacteria"/>
</dbReference>
<accession>D6CV34</accession>
<evidence type="ECO:0000313" key="23">
    <source>
        <dbReference type="EMBL" id="CAZ89153.1"/>
    </source>
</evidence>
<keyword evidence="8" id="KW-1003">Cell membrane</keyword>
<dbReference type="PANTHER" id="PTHR10134">
    <property type="entry name" value="CYTOCHROME B-C1 COMPLEX SUBUNIT RIESKE, MITOCHONDRIAL"/>
    <property type="match status" value="1"/>
</dbReference>
<gene>
    <name evidence="23" type="primary">petA</name>
    <name evidence="23" type="ordered locus">THI_2529</name>
</gene>
<evidence type="ECO:0000256" key="15">
    <source>
        <dbReference type="ARBA" id="ARBA00023004"/>
    </source>
</evidence>
<keyword evidence="15" id="KW-0408">Iron</keyword>
<reference evidence="24" key="1">
    <citation type="journal article" date="2010" name="PLoS Genet.">
        <title>Structure, function, and evolution of the Thiomonas spp. genome.</title>
        <authorList>
            <person name="Arsene-Ploetze F."/>
            <person name="Koechler S."/>
            <person name="Marchal M."/>
            <person name="Coppee J.Y."/>
            <person name="Chandler M."/>
            <person name="Bonnefoy V."/>
            <person name="Brochier-Armanet C."/>
            <person name="Barakat M."/>
            <person name="Barbe V."/>
            <person name="Battaglia-Brunet F."/>
            <person name="Bruneel O."/>
            <person name="Bryan C.G."/>
            <person name="Cleiss-Arnold J."/>
            <person name="Cruveiller S."/>
            <person name="Erhardt M."/>
            <person name="Heinrich-Salmeron A."/>
            <person name="Hommais F."/>
            <person name="Joulian C."/>
            <person name="Krin E."/>
            <person name="Lieutaud A."/>
            <person name="Lievremont D."/>
            <person name="Michel C."/>
            <person name="Muller D."/>
            <person name="Ortet P."/>
            <person name="Proux C."/>
            <person name="Siguier P."/>
            <person name="Roche D."/>
            <person name="Rouy Z."/>
            <person name="Salvignol G."/>
            <person name="Slyemi D."/>
            <person name="Talla E."/>
            <person name="Weiss S."/>
            <person name="Weissenbach J."/>
            <person name="Medigue C."/>
            <person name="Bertin P.N."/>
        </authorList>
    </citation>
    <scope>NUCLEOTIDE SEQUENCE [LARGE SCALE GENOMIC DNA]</scope>
    <source>
        <strain evidence="24">DSM 22701 / CIP 110005 / 3As</strain>
    </source>
</reference>
<evidence type="ECO:0000256" key="14">
    <source>
        <dbReference type="ARBA" id="ARBA00022989"/>
    </source>
</evidence>
<dbReference type="EMBL" id="FP475956">
    <property type="protein sequence ID" value="CAZ89153.1"/>
    <property type="molecule type" value="Genomic_DNA"/>
</dbReference>
<dbReference type="HOGENOM" id="CLU_055690_0_2_4"/>
<comment type="catalytic activity">
    <reaction evidence="19 20">
        <text>a quinol + 2 Fe(III)-[cytochrome c](out) = a quinone + 2 Fe(II)-[cytochrome c](out) + 2 H(+)(out)</text>
        <dbReference type="Rhea" id="RHEA:11484"/>
        <dbReference type="Rhea" id="RHEA-COMP:10350"/>
        <dbReference type="Rhea" id="RHEA-COMP:14399"/>
        <dbReference type="ChEBI" id="CHEBI:15378"/>
        <dbReference type="ChEBI" id="CHEBI:24646"/>
        <dbReference type="ChEBI" id="CHEBI:29033"/>
        <dbReference type="ChEBI" id="CHEBI:29034"/>
        <dbReference type="ChEBI" id="CHEBI:132124"/>
        <dbReference type="EC" id="7.1.1.8"/>
    </reaction>
</comment>
<evidence type="ECO:0000313" key="24">
    <source>
        <dbReference type="Proteomes" id="UP000002372"/>
    </source>
</evidence>
<keyword evidence="13 20" id="KW-0249">Electron transport</keyword>
<evidence type="ECO:0000256" key="9">
    <source>
        <dbReference type="ARBA" id="ARBA00022692"/>
    </source>
</evidence>
<keyword evidence="23" id="KW-0560">Oxidoreductase</keyword>
<keyword evidence="14" id="KW-1133">Transmembrane helix</keyword>
<evidence type="ECO:0000256" key="21">
    <source>
        <dbReference type="RuleBase" id="RU004497"/>
    </source>
</evidence>
<comment type="subunit">
    <text evidence="4 21">The main subunits of complex b-c1 are: cytochrome b, cytochrome c1 and the Rieske protein.</text>
</comment>
<evidence type="ECO:0000256" key="3">
    <source>
        <dbReference type="ARBA" id="ARBA00010651"/>
    </source>
</evidence>
<keyword evidence="17" id="KW-0472">Membrane</keyword>
<dbReference type="SUPFAM" id="SSF50022">
    <property type="entry name" value="ISP domain"/>
    <property type="match status" value="1"/>
</dbReference>
<keyword evidence="16" id="KW-0411">Iron-sulfur</keyword>
<dbReference type="PRINTS" id="PR00162">
    <property type="entry name" value="RIESKE"/>
</dbReference>
<evidence type="ECO:0000256" key="7">
    <source>
        <dbReference type="ARBA" id="ARBA00022448"/>
    </source>
</evidence>
<dbReference type="GO" id="GO:0008121">
    <property type="term" value="F:quinol-cytochrome-c reductase activity"/>
    <property type="evidence" value="ECO:0007669"/>
    <property type="project" value="UniProtKB-EC"/>
</dbReference>
<evidence type="ECO:0000256" key="4">
    <source>
        <dbReference type="ARBA" id="ARBA00011649"/>
    </source>
</evidence>
<dbReference type="GO" id="GO:0046872">
    <property type="term" value="F:metal ion binding"/>
    <property type="evidence" value="ECO:0007669"/>
    <property type="project" value="UniProtKB-KW"/>
</dbReference>
<comment type="similarity">
    <text evidence="3">Belongs to the Rieske iron-sulfur protein family.</text>
</comment>
<dbReference type="InterPro" id="IPR019470">
    <property type="entry name" value="Ubiq_cytC_Rdtase_Fe-S_su_TAT"/>
</dbReference>
<evidence type="ECO:0000256" key="13">
    <source>
        <dbReference type="ARBA" id="ARBA00022982"/>
    </source>
</evidence>
<evidence type="ECO:0000256" key="5">
    <source>
        <dbReference type="ARBA" id="ARBA00012951"/>
    </source>
</evidence>
<dbReference type="Pfam" id="PF10399">
    <property type="entry name" value="UCR_Fe-S_N"/>
    <property type="match status" value="1"/>
</dbReference>
<dbReference type="GO" id="GO:0016491">
    <property type="term" value="F:oxidoreductase activity"/>
    <property type="evidence" value="ECO:0007669"/>
    <property type="project" value="UniProtKB-KW"/>
</dbReference>
<dbReference type="PROSITE" id="PS51318">
    <property type="entry name" value="TAT"/>
    <property type="match status" value="1"/>
</dbReference>
<name>D6CV34_THIA3</name>
<keyword evidence="11" id="KW-0479">Metal-binding</keyword>
<keyword evidence="12" id="KW-1278">Translocase</keyword>
<evidence type="ECO:0000256" key="12">
    <source>
        <dbReference type="ARBA" id="ARBA00022967"/>
    </source>
</evidence>
<dbReference type="InterPro" id="IPR006311">
    <property type="entry name" value="TAT_signal"/>
</dbReference>
<evidence type="ECO:0000256" key="8">
    <source>
        <dbReference type="ARBA" id="ARBA00022475"/>
    </source>
</evidence>
<dbReference type="EC" id="7.1.1.8" evidence="5 20"/>
<keyword evidence="18" id="KW-1015">Disulfide bond</keyword>
<dbReference type="CDD" id="cd03470">
    <property type="entry name" value="Rieske_cytochrome_bc1"/>
    <property type="match status" value="1"/>
</dbReference>
<dbReference type="PROSITE" id="PS51296">
    <property type="entry name" value="RIESKE"/>
    <property type="match status" value="1"/>
</dbReference>